<dbReference type="InterPro" id="IPR036680">
    <property type="entry name" value="SPOR-like_sf"/>
</dbReference>
<dbReference type="SUPFAM" id="SSF52540">
    <property type="entry name" value="P-loop containing nucleoside triphosphate hydrolases"/>
    <property type="match status" value="1"/>
</dbReference>
<dbReference type="EMBL" id="UOEY01000119">
    <property type="protein sequence ID" value="VAW41248.1"/>
    <property type="molecule type" value="Genomic_DNA"/>
</dbReference>
<dbReference type="InterPro" id="IPR052026">
    <property type="entry name" value="ExeA_AAA_ATPase_DNA-bind"/>
</dbReference>
<proteinExistence type="predicted"/>
<organism evidence="4">
    <name type="scientific">hydrothermal vent metagenome</name>
    <dbReference type="NCBI Taxonomy" id="652676"/>
    <lineage>
        <taxon>unclassified sequences</taxon>
        <taxon>metagenomes</taxon>
        <taxon>ecological metagenomes</taxon>
    </lineage>
</organism>
<keyword evidence="2" id="KW-1133">Transmembrane helix</keyword>
<feature type="compositionally biased region" description="Basic and acidic residues" evidence="1">
    <location>
        <begin position="337"/>
        <end position="372"/>
    </location>
</feature>
<dbReference type="PANTHER" id="PTHR35894">
    <property type="entry name" value="GENERAL SECRETION PATHWAY PROTEIN A-RELATED"/>
    <property type="match status" value="1"/>
</dbReference>
<gene>
    <name evidence="4" type="ORF">MNBD_DELTA04-1172</name>
</gene>
<reference evidence="4" key="1">
    <citation type="submission" date="2018-06" db="EMBL/GenBank/DDBJ databases">
        <authorList>
            <person name="Zhirakovskaya E."/>
        </authorList>
    </citation>
    <scope>NUCLEOTIDE SEQUENCE</scope>
</reference>
<keyword evidence="2" id="KW-0472">Membrane</keyword>
<dbReference type="GO" id="GO:0016887">
    <property type="term" value="F:ATP hydrolysis activity"/>
    <property type="evidence" value="ECO:0007669"/>
    <property type="project" value="InterPro"/>
</dbReference>
<feature type="transmembrane region" description="Helical" evidence="2">
    <location>
        <begin position="287"/>
        <end position="306"/>
    </location>
</feature>
<evidence type="ECO:0000259" key="3">
    <source>
        <dbReference type="Pfam" id="PF13401"/>
    </source>
</evidence>
<dbReference type="AlphaFoldDB" id="A0A3B0VC27"/>
<dbReference type="PANTHER" id="PTHR35894:SF1">
    <property type="entry name" value="PHOSPHORIBULOKINASE _ URIDINE KINASE FAMILY"/>
    <property type="match status" value="1"/>
</dbReference>
<feature type="domain" description="ORC1/DEAH AAA+ ATPase" evidence="3">
    <location>
        <begin position="42"/>
        <end position="166"/>
    </location>
</feature>
<evidence type="ECO:0000313" key="4">
    <source>
        <dbReference type="EMBL" id="VAW41248.1"/>
    </source>
</evidence>
<dbReference type="InterPro" id="IPR049945">
    <property type="entry name" value="AAA_22"/>
</dbReference>
<evidence type="ECO:0000256" key="1">
    <source>
        <dbReference type="SAM" id="MobiDB-lite"/>
    </source>
</evidence>
<dbReference type="GO" id="GO:0042834">
    <property type="term" value="F:peptidoglycan binding"/>
    <property type="evidence" value="ECO:0007669"/>
    <property type="project" value="InterPro"/>
</dbReference>
<dbReference type="Gene3D" id="3.30.70.1070">
    <property type="entry name" value="Sporulation related repeat"/>
    <property type="match status" value="1"/>
</dbReference>
<dbReference type="Gene3D" id="3.40.50.300">
    <property type="entry name" value="P-loop containing nucleotide triphosphate hydrolases"/>
    <property type="match status" value="1"/>
</dbReference>
<feature type="region of interest" description="Disordered" evidence="1">
    <location>
        <begin position="337"/>
        <end position="386"/>
    </location>
</feature>
<name>A0A3B0VC27_9ZZZZ</name>
<dbReference type="InterPro" id="IPR027417">
    <property type="entry name" value="P-loop_NTPase"/>
</dbReference>
<evidence type="ECO:0000256" key="2">
    <source>
        <dbReference type="SAM" id="Phobius"/>
    </source>
</evidence>
<keyword evidence="2" id="KW-0812">Transmembrane</keyword>
<accession>A0A3B0VC27</accession>
<sequence length="529" mass="59184">MYLDHFHLNKSPFRGEPDPVFFFPEAGRIEILQALLQDVEGGKPLIKLVGRQGTGKTLFGLLLTRKLPADYDIVHLGNPVGSFEELLHAICLKLGMSPATDVTVPTLADEFRRQLARREEQKRKVLLIIDEAEKLFLATLERLVRMACDAGAAGVLHLLFLGRSDFDANFKRLAVYCSGVDVNAGYSLEPLSLEETGRYLSFRLVTAGFSETKHGGIFAEEAIMRIYQAAMGNMRLTNILAEDALRKAYAEDKLLVLPEHVNSRFPAEKRASRRLFPWSGGAPRNKMWLAGGAAVLALLLLVAVWLGGKKEKVPAVIHRQSLEQVKPLKPLKPVKEVEQVKPVKSAEKVTKKSADERDRKPLPIVGKREKTTNRRPAAKKKKPGVVPAEVARLPGAKKRKGPGKNVHKEKTAAVVAGRNGDKLYEARMRASSRWLAWAYRGGFTIQLMMLSSKQARSNLENILVRDDYYTIKDNLYILSRTSPPMLFVFYGLYDTIEDARKACSNLPDFLKKHHPYALGIRSALKKTED</sequence>
<protein>
    <recommendedName>
        <fullName evidence="3">ORC1/DEAH AAA+ ATPase domain-containing protein</fullName>
    </recommendedName>
</protein>
<dbReference type="Pfam" id="PF13401">
    <property type="entry name" value="AAA_22"/>
    <property type="match status" value="1"/>
</dbReference>